<evidence type="ECO:0000259" key="8">
    <source>
        <dbReference type="Pfam" id="PF07686"/>
    </source>
</evidence>
<proteinExistence type="predicted"/>
<name>A0A8C2LPJ3_CRIGR</name>
<feature type="signal peptide" evidence="7">
    <location>
        <begin position="1"/>
        <end position="29"/>
    </location>
</feature>
<dbReference type="Proteomes" id="UP000694386">
    <property type="component" value="Unplaced"/>
</dbReference>
<feature type="chain" id="PRO_5033996640" evidence="7">
    <location>
        <begin position="30"/>
        <end position="304"/>
    </location>
</feature>
<dbReference type="PANTHER" id="PTHR15549">
    <property type="entry name" value="PAIRED IMMUNOGLOBULIN-LIKE TYPE 2 RECEPTOR"/>
    <property type="match status" value="1"/>
</dbReference>
<evidence type="ECO:0000256" key="7">
    <source>
        <dbReference type="SAM" id="SignalP"/>
    </source>
</evidence>
<evidence type="ECO:0000313" key="9">
    <source>
        <dbReference type="Ensembl" id="ENSCGRP00001007287.1"/>
    </source>
</evidence>
<dbReference type="InterPro" id="IPR013106">
    <property type="entry name" value="Ig_V-set"/>
</dbReference>
<reference evidence="9" key="2">
    <citation type="submission" date="2025-09" db="UniProtKB">
        <authorList>
            <consortium name="Ensembl"/>
        </authorList>
    </citation>
    <scope>IDENTIFICATION</scope>
</reference>
<feature type="region of interest" description="Disordered" evidence="5">
    <location>
        <begin position="166"/>
        <end position="192"/>
    </location>
</feature>
<evidence type="ECO:0000256" key="3">
    <source>
        <dbReference type="ARBA" id="ARBA00022989"/>
    </source>
</evidence>
<evidence type="ECO:0000256" key="5">
    <source>
        <dbReference type="SAM" id="MobiDB-lite"/>
    </source>
</evidence>
<feature type="region of interest" description="Disordered" evidence="5">
    <location>
        <begin position="275"/>
        <end position="304"/>
    </location>
</feature>
<keyword evidence="3 6" id="KW-1133">Transmembrane helix</keyword>
<organism evidence="9 10">
    <name type="scientific">Cricetulus griseus</name>
    <name type="common">Chinese hamster</name>
    <name type="synonym">Cricetulus barabensis griseus</name>
    <dbReference type="NCBI Taxonomy" id="10029"/>
    <lineage>
        <taxon>Eukaryota</taxon>
        <taxon>Metazoa</taxon>
        <taxon>Chordata</taxon>
        <taxon>Craniata</taxon>
        <taxon>Vertebrata</taxon>
        <taxon>Euteleostomi</taxon>
        <taxon>Mammalia</taxon>
        <taxon>Eutheria</taxon>
        <taxon>Euarchontoglires</taxon>
        <taxon>Glires</taxon>
        <taxon>Rodentia</taxon>
        <taxon>Myomorpha</taxon>
        <taxon>Muroidea</taxon>
        <taxon>Cricetidae</taxon>
        <taxon>Cricetinae</taxon>
        <taxon>Cricetulus</taxon>
    </lineage>
</organism>
<feature type="transmembrane region" description="Helical" evidence="6">
    <location>
        <begin position="200"/>
        <end position="222"/>
    </location>
</feature>
<sequence length="304" mass="33543">MAPLLSFPGGNHVITCILLLLLPAACLQAGNSAGSNRERPFGVNQPAQLSGVQGGSIEIPFSFYFPWELANDPQMRILWRWKGFHEEFIYNSALRFIHKHFKNRLVLNWTQPQTSGVLRIQNFKKKDQTVYFCRVCMITRGGKEECFQSIPGTQLNITQAPKTITPSSTTVPSALPTNALTTTEGKKSGTNQTLDQGTTVGLAVAAAILLAGVWGLIVFIRWKRNKGQRTKAGTTARGLIENTEKYQNVEPEGQYMDPKENPKDNNIVYASIALSSPTSPGTPPCRPVHGNPQEETVYSIVKTK</sequence>
<protein>
    <submittedName>
        <fullName evidence="9">Paired immunoglobin-like type 2 receptor alpha</fullName>
    </submittedName>
</protein>
<feature type="domain" description="Immunoglobulin V-set" evidence="8">
    <location>
        <begin position="45"/>
        <end position="157"/>
    </location>
</feature>
<evidence type="ECO:0000256" key="1">
    <source>
        <dbReference type="ARBA" id="ARBA00004167"/>
    </source>
</evidence>
<evidence type="ECO:0000256" key="4">
    <source>
        <dbReference type="ARBA" id="ARBA00023136"/>
    </source>
</evidence>
<evidence type="ECO:0000256" key="2">
    <source>
        <dbReference type="ARBA" id="ARBA00022692"/>
    </source>
</evidence>
<keyword evidence="4 6" id="KW-0472">Membrane</keyword>
<dbReference type="Ensembl" id="ENSCGRT00001011310.1">
    <property type="protein sequence ID" value="ENSCGRP00001007287.1"/>
    <property type="gene ID" value="ENSCGRG00001009717.1"/>
</dbReference>
<dbReference type="GO" id="GO:0071944">
    <property type="term" value="C:cell periphery"/>
    <property type="evidence" value="ECO:0007669"/>
    <property type="project" value="UniProtKB-ARBA"/>
</dbReference>
<accession>A0A8C2LPJ3</accession>
<reference evidence="9" key="1">
    <citation type="submission" date="2025-08" db="UniProtKB">
        <authorList>
            <consortium name="Ensembl"/>
        </authorList>
    </citation>
    <scope>IDENTIFICATION</scope>
</reference>
<dbReference type="GO" id="GO:0042288">
    <property type="term" value="F:MHC class I protein binding"/>
    <property type="evidence" value="ECO:0007669"/>
    <property type="project" value="TreeGrafter"/>
</dbReference>
<keyword evidence="7" id="KW-0732">Signal</keyword>
<dbReference type="InterPro" id="IPR051694">
    <property type="entry name" value="Immunoregulatory_rcpt-like"/>
</dbReference>
<dbReference type="GO" id="GO:0016020">
    <property type="term" value="C:membrane"/>
    <property type="evidence" value="ECO:0007669"/>
    <property type="project" value="UniProtKB-SubCell"/>
</dbReference>
<dbReference type="SUPFAM" id="SSF48726">
    <property type="entry name" value="Immunoglobulin"/>
    <property type="match status" value="1"/>
</dbReference>
<evidence type="ECO:0000256" key="6">
    <source>
        <dbReference type="SAM" id="Phobius"/>
    </source>
</evidence>
<dbReference type="PANTHER" id="PTHR15549:SF26">
    <property type="entry name" value="AXIAL BUDDING PATTERN PROTEIN 2-RELATED"/>
    <property type="match status" value="1"/>
</dbReference>
<keyword evidence="2 6" id="KW-0812">Transmembrane</keyword>
<dbReference type="InterPro" id="IPR013783">
    <property type="entry name" value="Ig-like_fold"/>
</dbReference>
<dbReference type="Gene3D" id="2.60.40.10">
    <property type="entry name" value="Immunoglobulins"/>
    <property type="match status" value="1"/>
</dbReference>
<evidence type="ECO:0000313" key="10">
    <source>
        <dbReference type="Proteomes" id="UP000694386"/>
    </source>
</evidence>
<comment type="subcellular location">
    <subcellularLocation>
        <location evidence="1">Membrane</location>
        <topology evidence="1">Single-pass membrane protein</topology>
    </subcellularLocation>
</comment>
<dbReference type="InterPro" id="IPR036179">
    <property type="entry name" value="Ig-like_dom_sf"/>
</dbReference>
<dbReference type="AlphaFoldDB" id="A0A8C2LPJ3"/>
<dbReference type="Pfam" id="PF07686">
    <property type="entry name" value="V-set"/>
    <property type="match status" value="1"/>
</dbReference>